<feature type="transmembrane region" description="Helical" evidence="1">
    <location>
        <begin position="39"/>
        <end position="59"/>
    </location>
</feature>
<keyword evidence="1" id="KW-1133">Transmembrane helix</keyword>
<keyword evidence="4" id="KW-1185">Reference proteome</keyword>
<dbReference type="Proteomes" id="UP000663829">
    <property type="component" value="Unassembled WGS sequence"/>
</dbReference>
<dbReference type="AlphaFoldDB" id="A0A815TUM5"/>
<keyword evidence="1" id="KW-0812">Transmembrane</keyword>
<sequence length="187" mass="22195">RLRQLYQDMQELLKSFNLFKSIPRPTDEHDIQNELISTYCYTALLIVSVTVLMFYMSFFPVTQTVTIKSPSIDMYTQLYKNYSQTLLCPCSTLAIPFEIFIHFYPTYHQICSSHFVMDKWFKYVQSWTKNNNVYTTDFHYTGSNQFQMLQSLCQLINLTIKNALMVFYLTNYISSTVISRQLFEVET</sequence>
<organism evidence="2 4">
    <name type="scientific">Didymodactylos carnosus</name>
    <dbReference type="NCBI Taxonomy" id="1234261"/>
    <lineage>
        <taxon>Eukaryota</taxon>
        <taxon>Metazoa</taxon>
        <taxon>Spiralia</taxon>
        <taxon>Gnathifera</taxon>
        <taxon>Rotifera</taxon>
        <taxon>Eurotatoria</taxon>
        <taxon>Bdelloidea</taxon>
        <taxon>Philodinida</taxon>
        <taxon>Philodinidae</taxon>
        <taxon>Didymodactylos</taxon>
    </lineage>
</organism>
<dbReference type="Proteomes" id="UP000681722">
    <property type="component" value="Unassembled WGS sequence"/>
</dbReference>
<evidence type="ECO:0000256" key="1">
    <source>
        <dbReference type="SAM" id="Phobius"/>
    </source>
</evidence>
<reference evidence="2" key="1">
    <citation type="submission" date="2021-02" db="EMBL/GenBank/DDBJ databases">
        <authorList>
            <person name="Nowell W R."/>
        </authorList>
    </citation>
    <scope>NUCLEOTIDE SEQUENCE</scope>
</reference>
<accession>A0A815TUM5</accession>
<proteinExistence type="predicted"/>
<dbReference type="OrthoDB" id="10043682at2759"/>
<evidence type="ECO:0000313" key="4">
    <source>
        <dbReference type="Proteomes" id="UP000663829"/>
    </source>
</evidence>
<evidence type="ECO:0000313" key="3">
    <source>
        <dbReference type="EMBL" id="CAF4368124.1"/>
    </source>
</evidence>
<dbReference type="EMBL" id="CAJOBC010088392">
    <property type="protein sequence ID" value="CAF4368124.1"/>
    <property type="molecule type" value="Genomic_DNA"/>
</dbReference>
<gene>
    <name evidence="2" type="ORF">GPM918_LOCUS36938</name>
    <name evidence="3" type="ORF">SRO942_LOCUS37692</name>
</gene>
<comment type="caution">
    <text evidence="2">The sequence shown here is derived from an EMBL/GenBank/DDBJ whole genome shotgun (WGS) entry which is preliminary data.</text>
</comment>
<protein>
    <submittedName>
        <fullName evidence="2">Uncharacterized protein</fullName>
    </submittedName>
</protein>
<name>A0A815TUM5_9BILA</name>
<dbReference type="EMBL" id="CAJNOQ010022861">
    <property type="protein sequence ID" value="CAF1506942.1"/>
    <property type="molecule type" value="Genomic_DNA"/>
</dbReference>
<evidence type="ECO:0000313" key="2">
    <source>
        <dbReference type="EMBL" id="CAF1506942.1"/>
    </source>
</evidence>
<keyword evidence="1" id="KW-0472">Membrane</keyword>
<feature type="non-terminal residue" evidence="2">
    <location>
        <position position="1"/>
    </location>
</feature>